<sequence>MFKQLSLILQSSSKITVDPEHRRTKLSPLKYGPLLGRSLYFAMALLNSKDIFRMDQKTQSHFKHLIEAHPEAIPSIFWPYQCISWDTSDRVNYLYNHFMTLPELRHQIDYLANHQCTLVDADNIYPRLRIVIDKNDLFMREGMITLNLFTGHERIFTLAFSLYKNNANQICAIAGAIQGRRMDSITDLYRDMTKRTYGIRPRDLMIEAFQTLCRSLGVKKIYAVTESHRQHRHHFYCLNNKHNQPSLNYDEVWSDRSGIRCNSTFFELPLDPVRKPLTHIISRKRSMYRNRYSLLEGLEQAIEQGLSVLGSLALHEHNYYKPDIQYAD</sequence>
<dbReference type="Proteomes" id="UP000094769">
    <property type="component" value="Unassembled WGS sequence"/>
</dbReference>
<accession>A0A7Z0VIM4</accession>
<comment type="caution">
    <text evidence="1">The sequence shown here is derived from an EMBL/GenBank/DDBJ whole genome shotgun (WGS) entry which is preliminary data.</text>
</comment>
<protein>
    <recommendedName>
        <fullName evidence="3">DUF535 domain-containing protein</fullName>
    </recommendedName>
</protein>
<dbReference type="GO" id="GO:0006974">
    <property type="term" value="P:DNA damage response"/>
    <property type="evidence" value="ECO:0007669"/>
    <property type="project" value="TreeGrafter"/>
</dbReference>
<evidence type="ECO:0008006" key="3">
    <source>
        <dbReference type="Google" id="ProtNLM"/>
    </source>
</evidence>
<evidence type="ECO:0000313" key="1">
    <source>
        <dbReference type="EMBL" id="ODJ86228.1"/>
    </source>
</evidence>
<gene>
    <name evidence="1" type="ORF">CODIS_35490</name>
</gene>
<dbReference type="Pfam" id="PF04393">
    <property type="entry name" value="DUF535"/>
    <property type="match status" value="1"/>
</dbReference>
<proteinExistence type="predicted"/>
<dbReference type="AlphaFoldDB" id="A0A7Z0VIM4"/>
<name>A0A7Z0VIM4_9GAMM</name>
<evidence type="ECO:0000313" key="2">
    <source>
        <dbReference type="Proteomes" id="UP000094769"/>
    </source>
</evidence>
<dbReference type="OrthoDB" id="6835762at2"/>
<dbReference type="InterPro" id="IPR007488">
    <property type="entry name" value="DUF535"/>
</dbReference>
<reference evidence="1 2" key="1">
    <citation type="submission" date="2016-06" db="EMBL/GenBank/DDBJ databases">
        <title>Genome sequence of endosymbiont of Candidatus Endolucinida thiodiazotropha.</title>
        <authorList>
            <person name="Poehlein A."/>
            <person name="Koenig S."/>
            <person name="Heiden S.E."/>
            <person name="Thuermer A."/>
            <person name="Voget S."/>
            <person name="Daniel R."/>
            <person name="Markert S."/>
            <person name="Gros O."/>
            <person name="Schweder T."/>
        </authorList>
    </citation>
    <scope>NUCLEOTIDE SEQUENCE [LARGE SCALE GENOMIC DNA]</scope>
    <source>
        <strain evidence="1 2">COS</strain>
    </source>
</reference>
<dbReference type="EMBL" id="MARB01000025">
    <property type="protein sequence ID" value="ODJ86228.1"/>
    <property type="molecule type" value="Genomic_DNA"/>
</dbReference>
<keyword evidence="2" id="KW-1185">Reference proteome</keyword>
<dbReference type="PANTHER" id="PTHR38785">
    <property type="entry name" value="HOMOLOG OF VIRK"/>
    <property type="match status" value="1"/>
</dbReference>
<organism evidence="1 2">
    <name type="scientific">Candidatus Thiodiazotropha endolucinida</name>
    <dbReference type="NCBI Taxonomy" id="1655433"/>
    <lineage>
        <taxon>Bacteria</taxon>
        <taxon>Pseudomonadati</taxon>
        <taxon>Pseudomonadota</taxon>
        <taxon>Gammaproteobacteria</taxon>
        <taxon>Chromatiales</taxon>
        <taxon>Sedimenticolaceae</taxon>
        <taxon>Candidatus Thiodiazotropha</taxon>
    </lineage>
</organism>
<dbReference type="PANTHER" id="PTHR38785:SF1">
    <property type="entry name" value="HOMOLOG OF VIRK"/>
    <property type="match status" value="1"/>
</dbReference>